<protein>
    <recommendedName>
        <fullName evidence="1">non-specific serine/threonine protein kinase</fullName>
        <ecNumber evidence="1">2.7.11.1</ecNumber>
    </recommendedName>
</protein>
<sequence>MPENPLLAQRYRLLTEVGRGGMGTVWHARDEVLGRDVAVKEVILPHGFSDEEREIQHKRTFREARTAARLSHPGVVTVYDVVEEDGRPWIVMELIRAKSLHEQIKKDGVLDPRTVADIGRQMAGALRVAHEAGILHRDVKPSNVLVSGSRAVLTDFGIARAQSDATLTQTGMLIGSPAYIAPERARGRVAVPASDMWSLGVTMYAAVEGKSPFERPDAMASLVAVLTDEPASAPNAGPLRPVIEGLLRKDPAERLTVDEVASMLDRILAGGADEPVDDALDGATRRLPSSVVTAVDDPGQGHVAEPLADALTQVTTPDDTDGAESAGYPIRSIVIVAVVLLVLFAVFVFATFS</sequence>
<evidence type="ECO:0000256" key="2">
    <source>
        <dbReference type="ARBA" id="ARBA00022527"/>
    </source>
</evidence>
<organism evidence="10 11">
    <name type="scientific">Actinoallomurus bryophytorum</name>
    <dbReference type="NCBI Taxonomy" id="1490222"/>
    <lineage>
        <taxon>Bacteria</taxon>
        <taxon>Bacillati</taxon>
        <taxon>Actinomycetota</taxon>
        <taxon>Actinomycetes</taxon>
        <taxon>Streptosporangiales</taxon>
        <taxon>Thermomonosporaceae</taxon>
        <taxon>Actinoallomurus</taxon>
    </lineage>
</organism>
<keyword evidence="11" id="KW-1185">Reference proteome</keyword>
<dbReference type="Gene3D" id="1.10.510.10">
    <property type="entry name" value="Transferase(Phosphotransferase) domain 1"/>
    <property type="match status" value="1"/>
</dbReference>
<reference evidence="10 11" key="1">
    <citation type="submission" date="2019-06" db="EMBL/GenBank/DDBJ databases">
        <title>Sequencing the genomes of 1000 actinobacteria strains.</title>
        <authorList>
            <person name="Klenk H.-P."/>
        </authorList>
    </citation>
    <scope>NUCLEOTIDE SEQUENCE [LARGE SCALE GENOMIC DNA]</scope>
    <source>
        <strain evidence="10 11">DSM 102200</strain>
    </source>
</reference>
<dbReference type="EMBL" id="VFOZ01000001">
    <property type="protein sequence ID" value="TQL98574.1"/>
    <property type="molecule type" value="Genomic_DNA"/>
</dbReference>
<gene>
    <name evidence="10" type="ORF">FB559_4201</name>
</gene>
<keyword evidence="3" id="KW-0808">Transferase</keyword>
<evidence type="ECO:0000313" key="10">
    <source>
        <dbReference type="EMBL" id="TQL98574.1"/>
    </source>
</evidence>
<evidence type="ECO:0000256" key="7">
    <source>
        <dbReference type="PROSITE-ProRule" id="PRU10141"/>
    </source>
</evidence>
<evidence type="ECO:0000256" key="4">
    <source>
        <dbReference type="ARBA" id="ARBA00022741"/>
    </source>
</evidence>
<name>A0A543CN91_9ACTN</name>
<accession>A0A543CN91</accession>
<keyword evidence="5 10" id="KW-0418">Kinase</keyword>
<dbReference type="RefSeq" id="WP_141957156.1">
    <property type="nucleotide sequence ID" value="NZ_VFOZ01000001.1"/>
</dbReference>
<keyword evidence="8" id="KW-1133">Transmembrane helix</keyword>
<keyword evidence="8" id="KW-0812">Transmembrane</keyword>
<dbReference type="AlphaFoldDB" id="A0A543CN91"/>
<dbReference type="OrthoDB" id="3679634at2"/>
<evidence type="ECO:0000256" key="5">
    <source>
        <dbReference type="ARBA" id="ARBA00022777"/>
    </source>
</evidence>
<keyword evidence="8" id="KW-0472">Membrane</keyword>
<keyword evidence="2 10" id="KW-0723">Serine/threonine-protein kinase</keyword>
<dbReference type="PROSITE" id="PS00107">
    <property type="entry name" value="PROTEIN_KINASE_ATP"/>
    <property type="match status" value="1"/>
</dbReference>
<evidence type="ECO:0000256" key="1">
    <source>
        <dbReference type="ARBA" id="ARBA00012513"/>
    </source>
</evidence>
<dbReference type="Proteomes" id="UP000316096">
    <property type="component" value="Unassembled WGS sequence"/>
</dbReference>
<feature type="binding site" evidence="7">
    <location>
        <position position="40"/>
    </location>
    <ligand>
        <name>ATP</name>
        <dbReference type="ChEBI" id="CHEBI:30616"/>
    </ligand>
</feature>
<dbReference type="EC" id="2.7.11.1" evidence="1"/>
<dbReference type="GO" id="GO:0004674">
    <property type="term" value="F:protein serine/threonine kinase activity"/>
    <property type="evidence" value="ECO:0007669"/>
    <property type="project" value="UniProtKB-KW"/>
</dbReference>
<keyword evidence="6 7" id="KW-0067">ATP-binding</keyword>
<dbReference type="PROSITE" id="PS00108">
    <property type="entry name" value="PROTEIN_KINASE_ST"/>
    <property type="match status" value="1"/>
</dbReference>
<evidence type="ECO:0000256" key="6">
    <source>
        <dbReference type="ARBA" id="ARBA00022840"/>
    </source>
</evidence>
<feature type="domain" description="Protein kinase" evidence="9">
    <location>
        <begin position="11"/>
        <end position="268"/>
    </location>
</feature>
<evidence type="ECO:0000313" key="11">
    <source>
        <dbReference type="Proteomes" id="UP000316096"/>
    </source>
</evidence>
<dbReference type="InterPro" id="IPR008271">
    <property type="entry name" value="Ser/Thr_kinase_AS"/>
</dbReference>
<dbReference type="InterPro" id="IPR011009">
    <property type="entry name" value="Kinase-like_dom_sf"/>
</dbReference>
<dbReference type="PANTHER" id="PTHR43289">
    <property type="entry name" value="MITOGEN-ACTIVATED PROTEIN KINASE KINASE KINASE 20-RELATED"/>
    <property type="match status" value="1"/>
</dbReference>
<evidence type="ECO:0000256" key="8">
    <source>
        <dbReference type="SAM" id="Phobius"/>
    </source>
</evidence>
<evidence type="ECO:0000259" key="9">
    <source>
        <dbReference type="PROSITE" id="PS50011"/>
    </source>
</evidence>
<dbReference type="InterPro" id="IPR000719">
    <property type="entry name" value="Prot_kinase_dom"/>
</dbReference>
<keyword evidence="4 7" id="KW-0547">Nucleotide-binding</keyword>
<comment type="caution">
    <text evidence="10">The sequence shown here is derived from an EMBL/GenBank/DDBJ whole genome shotgun (WGS) entry which is preliminary data.</text>
</comment>
<feature type="transmembrane region" description="Helical" evidence="8">
    <location>
        <begin position="333"/>
        <end position="352"/>
    </location>
</feature>
<evidence type="ECO:0000256" key="3">
    <source>
        <dbReference type="ARBA" id="ARBA00022679"/>
    </source>
</evidence>
<dbReference type="PROSITE" id="PS50011">
    <property type="entry name" value="PROTEIN_KINASE_DOM"/>
    <property type="match status" value="1"/>
</dbReference>
<dbReference type="SMART" id="SM00220">
    <property type="entry name" value="S_TKc"/>
    <property type="match status" value="1"/>
</dbReference>
<dbReference type="CDD" id="cd14014">
    <property type="entry name" value="STKc_PknB_like"/>
    <property type="match status" value="1"/>
</dbReference>
<dbReference type="GO" id="GO:0005524">
    <property type="term" value="F:ATP binding"/>
    <property type="evidence" value="ECO:0007669"/>
    <property type="project" value="UniProtKB-UniRule"/>
</dbReference>
<proteinExistence type="predicted"/>
<dbReference type="Gene3D" id="3.30.200.20">
    <property type="entry name" value="Phosphorylase Kinase, domain 1"/>
    <property type="match status" value="1"/>
</dbReference>
<dbReference type="PANTHER" id="PTHR43289:SF6">
    <property type="entry name" value="SERINE_THREONINE-PROTEIN KINASE NEKL-3"/>
    <property type="match status" value="1"/>
</dbReference>
<dbReference type="SUPFAM" id="SSF56112">
    <property type="entry name" value="Protein kinase-like (PK-like)"/>
    <property type="match status" value="1"/>
</dbReference>
<dbReference type="InterPro" id="IPR017441">
    <property type="entry name" value="Protein_kinase_ATP_BS"/>
</dbReference>
<dbReference type="Pfam" id="PF00069">
    <property type="entry name" value="Pkinase"/>
    <property type="match status" value="1"/>
</dbReference>